<feature type="transmembrane region" description="Helical" evidence="1">
    <location>
        <begin position="39"/>
        <end position="59"/>
    </location>
</feature>
<organism evidence="3">
    <name type="scientific">marine metagenome</name>
    <dbReference type="NCBI Taxonomy" id="408172"/>
    <lineage>
        <taxon>unclassified sequences</taxon>
        <taxon>metagenomes</taxon>
        <taxon>ecological metagenomes</taxon>
    </lineage>
</organism>
<proteinExistence type="predicted"/>
<reference evidence="3" key="1">
    <citation type="submission" date="2018-05" db="EMBL/GenBank/DDBJ databases">
        <authorList>
            <person name="Lanie J.A."/>
            <person name="Ng W.-L."/>
            <person name="Kazmierczak K.M."/>
            <person name="Andrzejewski T.M."/>
            <person name="Davidsen T.M."/>
            <person name="Wayne K.J."/>
            <person name="Tettelin H."/>
            <person name="Glass J.I."/>
            <person name="Rusch D."/>
            <person name="Podicherti R."/>
            <person name="Tsui H.-C.T."/>
            <person name="Winkler M.E."/>
        </authorList>
    </citation>
    <scope>NUCLEOTIDE SEQUENCE</scope>
</reference>
<keyword evidence="1" id="KW-0812">Transmembrane</keyword>
<dbReference type="AlphaFoldDB" id="A0A382P4B2"/>
<keyword evidence="1" id="KW-1133">Transmembrane helix</keyword>
<gene>
    <name evidence="3" type="ORF">METZ01_LOCUS320289</name>
</gene>
<dbReference type="InterPro" id="IPR045378">
    <property type="entry name" value="LNT_N"/>
</dbReference>
<dbReference type="Pfam" id="PF20154">
    <property type="entry name" value="LNT_N"/>
    <property type="match status" value="1"/>
</dbReference>
<protein>
    <recommendedName>
        <fullName evidence="2">Apolipoprotein N-acyltransferase N-terminal domain-containing protein</fullName>
    </recommendedName>
</protein>
<evidence type="ECO:0000259" key="2">
    <source>
        <dbReference type="Pfam" id="PF20154"/>
    </source>
</evidence>
<feature type="domain" description="Apolipoprotein N-acyltransferase N-terminal" evidence="2">
    <location>
        <begin position="2"/>
        <end position="90"/>
    </location>
</feature>
<dbReference type="EMBL" id="UINC01104355">
    <property type="protein sequence ID" value="SVC67435.1"/>
    <property type="molecule type" value="Genomic_DNA"/>
</dbReference>
<keyword evidence="1" id="KW-0472">Membrane</keyword>
<feature type="transmembrane region" description="Helical" evidence="1">
    <location>
        <begin position="12"/>
        <end position="30"/>
    </location>
</feature>
<sequence length="102" mass="11947">MSAILMGISQQPWGFGFLAWFSFVPSIYFLNNQKSIKKVIGYAFLWGFIYHLSFLYWLSGNIGIDSIALKYFTVLLVSSFLALNVIAIFTFYFIFKKYFNKY</sequence>
<evidence type="ECO:0000256" key="1">
    <source>
        <dbReference type="SAM" id="Phobius"/>
    </source>
</evidence>
<feature type="non-terminal residue" evidence="3">
    <location>
        <position position="102"/>
    </location>
</feature>
<feature type="transmembrane region" description="Helical" evidence="1">
    <location>
        <begin position="71"/>
        <end position="95"/>
    </location>
</feature>
<accession>A0A382P4B2</accession>
<evidence type="ECO:0000313" key="3">
    <source>
        <dbReference type="EMBL" id="SVC67435.1"/>
    </source>
</evidence>
<name>A0A382P4B2_9ZZZZ</name>